<feature type="compositionally biased region" description="Low complexity" evidence="10">
    <location>
        <begin position="348"/>
        <end position="358"/>
    </location>
</feature>
<keyword evidence="3" id="KW-0723">Serine/threonine-protein kinase</keyword>
<feature type="region of interest" description="Disordered" evidence="10">
    <location>
        <begin position="321"/>
        <end position="432"/>
    </location>
</feature>
<dbReference type="GO" id="GO:0005524">
    <property type="term" value="F:ATP binding"/>
    <property type="evidence" value="ECO:0007669"/>
    <property type="project" value="UniProtKB-KW"/>
</dbReference>
<dbReference type="EC" id="2.7.11.1" evidence="2"/>
<keyword evidence="13" id="KW-1185">Reference proteome</keyword>
<dbReference type="PROSITE" id="PS50011">
    <property type="entry name" value="PROTEIN_KINASE_DOM"/>
    <property type="match status" value="1"/>
</dbReference>
<comment type="catalytic activity">
    <reaction evidence="9">
        <text>L-seryl-[protein] + ATP = O-phospho-L-seryl-[protein] + ADP + H(+)</text>
        <dbReference type="Rhea" id="RHEA:17989"/>
        <dbReference type="Rhea" id="RHEA-COMP:9863"/>
        <dbReference type="Rhea" id="RHEA-COMP:11604"/>
        <dbReference type="ChEBI" id="CHEBI:15378"/>
        <dbReference type="ChEBI" id="CHEBI:29999"/>
        <dbReference type="ChEBI" id="CHEBI:30616"/>
        <dbReference type="ChEBI" id="CHEBI:83421"/>
        <dbReference type="ChEBI" id="CHEBI:456216"/>
        <dbReference type="EC" id="2.7.11.1"/>
    </reaction>
</comment>
<keyword evidence="7" id="KW-0067">ATP-binding</keyword>
<proteinExistence type="inferred from homology"/>
<evidence type="ECO:0000256" key="9">
    <source>
        <dbReference type="ARBA" id="ARBA00048679"/>
    </source>
</evidence>
<reference evidence="12 13" key="1">
    <citation type="submission" date="2022-11" db="EMBL/GenBank/DDBJ databases">
        <title>Whole genome sequence of Eschrichtius robustus ER-17-0199.</title>
        <authorList>
            <person name="Bruniche-Olsen A."/>
            <person name="Black A.N."/>
            <person name="Fields C.J."/>
            <person name="Walden K."/>
            <person name="Dewoody J.A."/>
        </authorList>
    </citation>
    <scope>NUCLEOTIDE SEQUENCE [LARGE SCALE GENOMIC DNA]</scope>
    <source>
        <strain evidence="12">ER-17-0199</strain>
        <tissue evidence="12">Blubber</tissue>
    </source>
</reference>
<feature type="region of interest" description="Disordered" evidence="10">
    <location>
        <begin position="15"/>
        <end position="36"/>
    </location>
</feature>
<dbReference type="InterPro" id="IPR011009">
    <property type="entry name" value="Kinase-like_dom_sf"/>
</dbReference>
<dbReference type="Pfam" id="PF00069">
    <property type="entry name" value="Pkinase"/>
    <property type="match status" value="1"/>
</dbReference>
<keyword evidence="6" id="KW-0418">Kinase</keyword>
<feature type="compositionally biased region" description="Basic and acidic residues" evidence="10">
    <location>
        <begin position="454"/>
        <end position="464"/>
    </location>
</feature>
<comment type="catalytic activity">
    <reaction evidence="8">
        <text>L-threonyl-[protein] + ATP = O-phospho-L-threonyl-[protein] + ADP + H(+)</text>
        <dbReference type="Rhea" id="RHEA:46608"/>
        <dbReference type="Rhea" id="RHEA-COMP:11060"/>
        <dbReference type="Rhea" id="RHEA-COMP:11605"/>
        <dbReference type="ChEBI" id="CHEBI:15378"/>
        <dbReference type="ChEBI" id="CHEBI:30013"/>
        <dbReference type="ChEBI" id="CHEBI:30616"/>
        <dbReference type="ChEBI" id="CHEBI:61977"/>
        <dbReference type="ChEBI" id="CHEBI:456216"/>
        <dbReference type="EC" id="2.7.11.1"/>
    </reaction>
</comment>
<dbReference type="EMBL" id="JAIQCJ010000544">
    <property type="protein sequence ID" value="KAJ8795633.1"/>
    <property type="molecule type" value="Genomic_DNA"/>
</dbReference>
<comment type="similarity">
    <text evidence="1">Belongs to the protein kinase superfamily. STE Ser/Thr protein kinase family. STE20 subfamily.</text>
</comment>
<feature type="region of interest" description="Disordered" evidence="10">
    <location>
        <begin position="454"/>
        <end position="488"/>
    </location>
</feature>
<evidence type="ECO:0000256" key="3">
    <source>
        <dbReference type="ARBA" id="ARBA00022527"/>
    </source>
</evidence>
<protein>
    <recommendedName>
        <fullName evidence="2">non-specific serine/threonine protein kinase</fullName>
        <ecNumber evidence="2">2.7.11.1</ecNumber>
    </recommendedName>
</protein>
<feature type="region of interest" description="Disordered" evidence="10">
    <location>
        <begin position="259"/>
        <end position="308"/>
    </location>
</feature>
<dbReference type="GO" id="GO:0004674">
    <property type="term" value="F:protein serine/threonine kinase activity"/>
    <property type="evidence" value="ECO:0007669"/>
    <property type="project" value="UniProtKB-KW"/>
</dbReference>
<evidence type="ECO:0000256" key="7">
    <source>
        <dbReference type="ARBA" id="ARBA00022840"/>
    </source>
</evidence>
<gene>
    <name evidence="12" type="ORF">J1605_002395</name>
</gene>
<evidence type="ECO:0000256" key="8">
    <source>
        <dbReference type="ARBA" id="ARBA00047899"/>
    </source>
</evidence>
<dbReference type="InterPro" id="IPR051234">
    <property type="entry name" value="TAO_STE20_kinase"/>
</dbReference>
<evidence type="ECO:0000259" key="11">
    <source>
        <dbReference type="PROSITE" id="PS50011"/>
    </source>
</evidence>
<evidence type="ECO:0000256" key="5">
    <source>
        <dbReference type="ARBA" id="ARBA00022741"/>
    </source>
</evidence>
<sequence length="639" mass="71999">MGEEVARGKLSLPLSLLGRADGGPQEKGPPCRAGSLKDPDVAELYFKDDPEKLFSDLREIGHGSSEAVYFARDVQNSEMVAIRKVSYSGKQSHEKRQDIIKEVRFLQKFRHPDAIQYRGCYLRKHMAWVVVEYRLGSASDLLEVHKKPLQEGCEAGNILLSEPGLLKLGHFGSASVMAPATSFAGTPYWMAPEVILAMDEGAKIPQDRPTSEVLLKHRFVLWQQLPAVITDLIQRTKNAVWELGNLQNRKMKKILLREAPSGPGAEAPEEEEEEEAEPYMQRAETRADTSGKEAQGPEARETATMQEGERAVISHGSIIHRLPGSDSLRDDPCPPEVTPGPLQPPAAPAVRPSSVSRAEPCGSSCRQRRQQHQKQLPALELRLRVKPQERELERQRAGFGAEAEKLSGRHQATGEKAARAAQAEEGKFQRHVLGQQKRQLAALPEAQKRTYKLRKEPLKEELQEKPSTPKQEKKEKLQQCQAEEEAGQGRRQRQYFELQCRQYKREVLPARHSLDQELLREDLNKKQTQKDLERALLLRQHEAPREPKLRQLQAVQCTRAALTRLQQQTELGNQLEYTLAAAGKWVRRQGPRMRRGISRLWLRALLRLSPATFRALRGRGLAVSGPAVSRRCYHAASAG</sequence>
<evidence type="ECO:0000256" key="4">
    <source>
        <dbReference type="ARBA" id="ARBA00022679"/>
    </source>
</evidence>
<evidence type="ECO:0000256" key="2">
    <source>
        <dbReference type="ARBA" id="ARBA00012513"/>
    </source>
</evidence>
<name>A0AB34HTX9_ESCRO</name>
<dbReference type="GO" id="GO:0005737">
    <property type="term" value="C:cytoplasm"/>
    <property type="evidence" value="ECO:0007669"/>
    <property type="project" value="TreeGrafter"/>
</dbReference>
<dbReference type="Gene3D" id="1.10.510.10">
    <property type="entry name" value="Transferase(Phosphotransferase) domain 1"/>
    <property type="match status" value="1"/>
</dbReference>
<keyword evidence="5" id="KW-0547">Nucleotide-binding</keyword>
<dbReference type="Gene3D" id="3.30.200.20">
    <property type="entry name" value="Phosphorylase Kinase, domain 1"/>
    <property type="match status" value="1"/>
</dbReference>
<evidence type="ECO:0000256" key="6">
    <source>
        <dbReference type="ARBA" id="ARBA00022777"/>
    </source>
</evidence>
<dbReference type="SUPFAM" id="SSF56112">
    <property type="entry name" value="Protein kinase-like (PK-like)"/>
    <property type="match status" value="1"/>
</dbReference>
<accession>A0AB34HTX9</accession>
<feature type="compositionally biased region" description="Basic and acidic residues" evidence="10">
    <location>
        <begin position="381"/>
        <end position="428"/>
    </location>
</feature>
<feature type="domain" description="Protein kinase" evidence="11">
    <location>
        <begin position="54"/>
        <end position="280"/>
    </location>
</feature>
<dbReference type="InterPro" id="IPR000719">
    <property type="entry name" value="Prot_kinase_dom"/>
</dbReference>
<dbReference type="Proteomes" id="UP001159641">
    <property type="component" value="Unassembled WGS sequence"/>
</dbReference>
<feature type="compositionally biased region" description="Pro residues" evidence="10">
    <location>
        <begin position="334"/>
        <end position="347"/>
    </location>
</feature>
<dbReference type="PANTHER" id="PTHR47167:SF6">
    <property type="entry name" value="SERINE_THREONINE-PROTEIN KINASE TAO2"/>
    <property type="match status" value="1"/>
</dbReference>
<comment type="caution">
    <text evidence="12">The sequence shown here is derived from an EMBL/GenBank/DDBJ whole genome shotgun (WGS) entry which is preliminary data.</text>
</comment>
<organism evidence="12 13">
    <name type="scientific">Eschrichtius robustus</name>
    <name type="common">California gray whale</name>
    <name type="synonym">Eschrichtius gibbosus</name>
    <dbReference type="NCBI Taxonomy" id="9764"/>
    <lineage>
        <taxon>Eukaryota</taxon>
        <taxon>Metazoa</taxon>
        <taxon>Chordata</taxon>
        <taxon>Craniata</taxon>
        <taxon>Vertebrata</taxon>
        <taxon>Euteleostomi</taxon>
        <taxon>Mammalia</taxon>
        <taxon>Eutheria</taxon>
        <taxon>Laurasiatheria</taxon>
        <taxon>Artiodactyla</taxon>
        <taxon>Whippomorpha</taxon>
        <taxon>Cetacea</taxon>
        <taxon>Mysticeti</taxon>
        <taxon>Eschrichtiidae</taxon>
        <taxon>Eschrichtius</taxon>
    </lineage>
</organism>
<evidence type="ECO:0000313" key="13">
    <source>
        <dbReference type="Proteomes" id="UP001159641"/>
    </source>
</evidence>
<evidence type="ECO:0000256" key="1">
    <source>
        <dbReference type="ARBA" id="ARBA00008874"/>
    </source>
</evidence>
<feature type="compositionally biased region" description="Acidic residues" evidence="10">
    <location>
        <begin position="267"/>
        <end position="277"/>
    </location>
</feature>
<keyword evidence="4" id="KW-0808">Transferase</keyword>
<dbReference type="PANTHER" id="PTHR47167">
    <property type="entry name" value="SERINE/THREONINE-PROTEIN KINASE TAO1-LIKE PROTEIN"/>
    <property type="match status" value="1"/>
</dbReference>
<dbReference type="AlphaFoldDB" id="A0AB34HTX9"/>
<evidence type="ECO:0000256" key="10">
    <source>
        <dbReference type="SAM" id="MobiDB-lite"/>
    </source>
</evidence>
<evidence type="ECO:0000313" key="12">
    <source>
        <dbReference type="EMBL" id="KAJ8795633.1"/>
    </source>
</evidence>